<dbReference type="AlphaFoldDB" id="A0A9P8WEQ2"/>
<dbReference type="InterPro" id="IPR029063">
    <property type="entry name" value="SAM-dependent_MTases_sf"/>
</dbReference>
<dbReference type="SUPFAM" id="SSF53335">
    <property type="entry name" value="S-adenosyl-L-methionine-dependent methyltransferases"/>
    <property type="match status" value="1"/>
</dbReference>
<dbReference type="SUPFAM" id="SSF46785">
    <property type="entry name" value="Winged helix' DNA-binding domain"/>
    <property type="match status" value="1"/>
</dbReference>
<dbReference type="PANTHER" id="PTHR43712">
    <property type="entry name" value="PUTATIVE (AFU_ORTHOLOGUE AFUA_4G14580)-RELATED"/>
    <property type="match status" value="1"/>
</dbReference>
<proteinExistence type="predicted"/>
<sequence>MADTYQKIAAIAAEISREANIFASLPKGIEDSGGQLTDEQRAQLNDEEAEAGGWRLAGGIHSRIVSLVEELGRELKSPHHFLYELIASNWEKGALYTLLEHNVLELLPERGTVSLAELAEKTSIPPEKLLPILRLTACNDFIQEPVKEGFQHGAVSKSLVRDPDMKAFIGFQLFETRVASAHLADSLKKPNPTWTGQSAFRHAWGQSMYDWHKSHPENGARFKRAMKHVEECLHSLRITPRAVKANFGMSALDPKHSMALAWLRNNTKKNPDVKRRVVEVARFPSGNENDPRLAKLYPNVSFRDYIFPGKVEDFDPPTDGTIYNLHSALWNYSDEEVVSIMRVLANILEKQPTGVVLVNDLMSPAPGTASVDNDIIYRRRDVTVMTMHNAKMRTFKEWQTLFYKANPDLKLRNSISYGSHGCRVMWVIKLGDANTESFGDEPSFD</sequence>
<dbReference type="GO" id="GO:0008168">
    <property type="term" value="F:methyltransferase activity"/>
    <property type="evidence" value="ECO:0007669"/>
    <property type="project" value="InterPro"/>
</dbReference>
<organism evidence="1 2">
    <name type="scientific">Thelonectria olida</name>
    <dbReference type="NCBI Taxonomy" id="1576542"/>
    <lineage>
        <taxon>Eukaryota</taxon>
        <taxon>Fungi</taxon>
        <taxon>Dikarya</taxon>
        <taxon>Ascomycota</taxon>
        <taxon>Pezizomycotina</taxon>
        <taxon>Sordariomycetes</taxon>
        <taxon>Hypocreomycetidae</taxon>
        <taxon>Hypocreales</taxon>
        <taxon>Nectriaceae</taxon>
        <taxon>Thelonectria</taxon>
    </lineage>
</organism>
<reference evidence="1 2" key="1">
    <citation type="journal article" date="2021" name="Nat. Commun.">
        <title>Genetic determinants of endophytism in the Arabidopsis root mycobiome.</title>
        <authorList>
            <person name="Mesny F."/>
            <person name="Miyauchi S."/>
            <person name="Thiergart T."/>
            <person name="Pickel B."/>
            <person name="Atanasova L."/>
            <person name="Karlsson M."/>
            <person name="Huettel B."/>
            <person name="Barry K.W."/>
            <person name="Haridas S."/>
            <person name="Chen C."/>
            <person name="Bauer D."/>
            <person name="Andreopoulos W."/>
            <person name="Pangilinan J."/>
            <person name="LaButti K."/>
            <person name="Riley R."/>
            <person name="Lipzen A."/>
            <person name="Clum A."/>
            <person name="Drula E."/>
            <person name="Henrissat B."/>
            <person name="Kohler A."/>
            <person name="Grigoriev I.V."/>
            <person name="Martin F.M."/>
            <person name="Hacquard S."/>
        </authorList>
    </citation>
    <scope>NUCLEOTIDE SEQUENCE [LARGE SCALE GENOMIC DNA]</scope>
    <source>
        <strain evidence="1 2">MPI-CAGE-CH-0241</strain>
    </source>
</reference>
<gene>
    <name evidence="1" type="ORF">B0T10DRAFT_587231</name>
</gene>
<dbReference type="OrthoDB" id="1606438at2759"/>
<dbReference type="Gene3D" id="1.10.10.10">
    <property type="entry name" value="Winged helix-like DNA-binding domain superfamily/Winged helix DNA-binding domain"/>
    <property type="match status" value="1"/>
</dbReference>
<evidence type="ECO:0000313" key="2">
    <source>
        <dbReference type="Proteomes" id="UP000777438"/>
    </source>
</evidence>
<name>A0A9P8WEQ2_9HYPO</name>
<dbReference type="EMBL" id="JAGPYM010000004">
    <property type="protein sequence ID" value="KAH6895739.1"/>
    <property type="molecule type" value="Genomic_DNA"/>
</dbReference>
<dbReference type="Gene3D" id="3.40.50.150">
    <property type="entry name" value="Vaccinia Virus protein VP39"/>
    <property type="match status" value="2"/>
</dbReference>
<dbReference type="InterPro" id="IPR036390">
    <property type="entry name" value="WH_DNA-bd_sf"/>
</dbReference>
<comment type="caution">
    <text evidence="1">The sequence shown here is derived from an EMBL/GenBank/DDBJ whole genome shotgun (WGS) entry which is preliminary data.</text>
</comment>
<evidence type="ECO:0008006" key="3">
    <source>
        <dbReference type="Google" id="ProtNLM"/>
    </source>
</evidence>
<dbReference type="PANTHER" id="PTHR43712:SF12">
    <property type="entry name" value="STERIGMATOCYSTIN 8-O-METHYLTRANSFERASE"/>
    <property type="match status" value="1"/>
</dbReference>
<dbReference type="InterPro" id="IPR036388">
    <property type="entry name" value="WH-like_DNA-bd_sf"/>
</dbReference>
<dbReference type="InterPro" id="IPR016461">
    <property type="entry name" value="COMT-like"/>
</dbReference>
<dbReference type="PROSITE" id="PS51683">
    <property type="entry name" value="SAM_OMT_II"/>
    <property type="match status" value="1"/>
</dbReference>
<protein>
    <recommendedName>
        <fullName evidence="3">O-methyltransferase</fullName>
    </recommendedName>
</protein>
<accession>A0A9P8WEQ2</accession>
<evidence type="ECO:0000313" key="1">
    <source>
        <dbReference type="EMBL" id="KAH6895739.1"/>
    </source>
</evidence>
<keyword evidence="2" id="KW-1185">Reference proteome</keyword>
<dbReference type="Proteomes" id="UP000777438">
    <property type="component" value="Unassembled WGS sequence"/>
</dbReference>